<keyword evidence="3" id="KW-1185">Reference proteome</keyword>
<organism evidence="2 3">
    <name type="scientific">Tolypocladium capitatum</name>
    <dbReference type="NCBI Taxonomy" id="45235"/>
    <lineage>
        <taxon>Eukaryota</taxon>
        <taxon>Fungi</taxon>
        <taxon>Dikarya</taxon>
        <taxon>Ascomycota</taxon>
        <taxon>Pezizomycotina</taxon>
        <taxon>Sordariomycetes</taxon>
        <taxon>Hypocreomycetidae</taxon>
        <taxon>Hypocreales</taxon>
        <taxon>Ophiocordycipitaceae</taxon>
        <taxon>Tolypocladium</taxon>
    </lineage>
</organism>
<feature type="region of interest" description="Disordered" evidence="1">
    <location>
        <begin position="104"/>
        <end position="144"/>
    </location>
</feature>
<gene>
    <name evidence="2" type="ORF">TCAP_07390</name>
</gene>
<evidence type="ECO:0000313" key="3">
    <source>
        <dbReference type="Proteomes" id="UP000236621"/>
    </source>
</evidence>
<sequence>MRPESTSMASVAACRCEAESCWLKSMRRFSSICAARLMGSETLPSEVRRGFGRVYHGCCRTCGKPNRFSGSTDIMPRSRESASGGTLLQSASVLRPDVRMYSLNSQLPGDGSSHGVFPTSRTKRMTPHDHRSTKSGEYLAEPGDFSSGLAQARISGAM</sequence>
<dbReference type="EMBL" id="NRSZ01001270">
    <property type="protein sequence ID" value="PNY20483.1"/>
    <property type="molecule type" value="Genomic_DNA"/>
</dbReference>
<dbReference type="OrthoDB" id="10421208at2759"/>
<name>A0A2K3PYW4_9HYPO</name>
<dbReference type="Proteomes" id="UP000236621">
    <property type="component" value="Unassembled WGS sequence"/>
</dbReference>
<comment type="caution">
    <text evidence="2">The sequence shown here is derived from an EMBL/GenBank/DDBJ whole genome shotgun (WGS) entry which is preliminary data.</text>
</comment>
<reference evidence="2 3" key="1">
    <citation type="submission" date="2017-08" db="EMBL/GenBank/DDBJ databases">
        <title>Harnessing the power of phylogenomics to disentangle the directionality and signatures of interkingdom host jumping in the parasitic fungal genus Tolypocladium.</title>
        <authorList>
            <person name="Quandt C.A."/>
            <person name="Patterson W."/>
            <person name="Spatafora J.W."/>
        </authorList>
    </citation>
    <scope>NUCLEOTIDE SEQUENCE [LARGE SCALE GENOMIC DNA]</scope>
    <source>
        <strain evidence="2 3">CBS 113982</strain>
    </source>
</reference>
<protein>
    <submittedName>
        <fullName evidence="2">Uncharacterized protein</fullName>
    </submittedName>
</protein>
<evidence type="ECO:0000313" key="2">
    <source>
        <dbReference type="EMBL" id="PNY20483.1"/>
    </source>
</evidence>
<proteinExistence type="predicted"/>
<accession>A0A2K3PYW4</accession>
<dbReference type="AlphaFoldDB" id="A0A2K3PYW4"/>
<evidence type="ECO:0000256" key="1">
    <source>
        <dbReference type="SAM" id="MobiDB-lite"/>
    </source>
</evidence>